<dbReference type="Proteomes" id="UP001218218">
    <property type="component" value="Unassembled WGS sequence"/>
</dbReference>
<feature type="region of interest" description="Disordered" evidence="1">
    <location>
        <begin position="1"/>
        <end position="22"/>
    </location>
</feature>
<feature type="region of interest" description="Disordered" evidence="1">
    <location>
        <begin position="446"/>
        <end position="472"/>
    </location>
</feature>
<gene>
    <name evidence="2" type="ORF">DFH08DRAFT_914942</name>
</gene>
<sequence>MRMTKAQRQAAAQPLSYEHSSETIRDVRRKLPHHLSHRGEILFPNGRILVQRPLPPRAGHVGFDSYTTVDIDLPTTTENQDSLPDAGIIFKIERTPPISPSKHRKKRAAQWRRWDQEIIPLLIPHFSWVRWETKSFRELEKLPTPAQDCDCVPRIQTVAIMRFSSVDDMQVPVCECRLAAVSLVRGGAFPCAPLQPSLTVDLRVLEFAFKLFLNIAPNHTALSTTLETVLSTMGYQLNHQNTLRRRFGNVLTWYGHLRNRSQAHYRAALEKMRNIPRAPVVPRDQSPDPPPHRGASPARPSTPETPNIDRSPNRSPSPAQHVWGQPWEPTPGLPPTTPSRSEREPPAPPRLRKHGRSPRSDRPDPPFPDPLPRSRPSEYLRRRCPLCFGNLHHDPSQRVDQIVCLDACFTQKRKTSATDPPRRHPCTHFVPEADAKATDTYVNDTRGTFGPAEPRSKKNKTTPLSVENTEDGYEHPDLLLPRSVLDACEASFKAADEKRAKASTDFFEDTGLMALLCRHDRVLWVVNMQTRGEQQYYVIALLETLFQHLPRDITVGILYDIACTLERSCRKWGFLSRFIDRIQFAVSLLYHPRKRTGFGLSDGEGCERFWHSISHLIAVLRISGKWQRLYVLDAQIEHADELSLQRLGDWLRRRSLHSRKKRQEAENVLAECRVSAQTKPLPCRSKNKGQQAINAILLLRSAVKKQADHVNRLRAKFLVAAEDADEEADYYQVEFDKADAARAKAEKTLREKERALGVGERQALSKMSHIQYYNARMNARATKRRLRDRLRQRKFELDLVERSFRRLVNEQKLYSHTKSAVKRREKGIQNLALEYNKQCAKVAQLIRDKNAPRGAFAPRSIPDGQLWKLDVDDEIWEDVGLDDDETEQQTTPPLWLCDDGVRAGITAGMRASSRLVSAWASFRPTSRASRGRHI</sequence>
<evidence type="ECO:0000313" key="3">
    <source>
        <dbReference type="Proteomes" id="UP001218218"/>
    </source>
</evidence>
<dbReference type="AlphaFoldDB" id="A0AAD7EQX4"/>
<comment type="caution">
    <text evidence="2">The sequence shown here is derived from an EMBL/GenBank/DDBJ whole genome shotgun (WGS) entry which is preliminary data.</text>
</comment>
<protein>
    <recommendedName>
        <fullName evidence="4">CxC1-like cysteine cluster associated with KDZ transposases domain-containing protein</fullName>
    </recommendedName>
</protein>
<dbReference type="Pfam" id="PF18758">
    <property type="entry name" value="KDZ"/>
    <property type="match status" value="1"/>
</dbReference>
<evidence type="ECO:0000313" key="2">
    <source>
        <dbReference type="EMBL" id="KAJ7346096.1"/>
    </source>
</evidence>
<reference evidence="2" key="1">
    <citation type="submission" date="2023-03" db="EMBL/GenBank/DDBJ databases">
        <title>Massive genome expansion in bonnet fungi (Mycena s.s.) driven by repeated elements and novel gene families across ecological guilds.</title>
        <authorList>
            <consortium name="Lawrence Berkeley National Laboratory"/>
            <person name="Harder C.B."/>
            <person name="Miyauchi S."/>
            <person name="Viragh M."/>
            <person name="Kuo A."/>
            <person name="Thoen E."/>
            <person name="Andreopoulos B."/>
            <person name="Lu D."/>
            <person name="Skrede I."/>
            <person name="Drula E."/>
            <person name="Henrissat B."/>
            <person name="Morin E."/>
            <person name="Kohler A."/>
            <person name="Barry K."/>
            <person name="LaButti K."/>
            <person name="Morin E."/>
            <person name="Salamov A."/>
            <person name="Lipzen A."/>
            <person name="Mereny Z."/>
            <person name="Hegedus B."/>
            <person name="Baldrian P."/>
            <person name="Stursova M."/>
            <person name="Weitz H."/>
            <person name="Taylor A."/>
            <person name="Grigoriev I.V."/>
            <person name="Nagy L.G."/>
            <person name="Martin F."/>
            <person name="Kauserud H."/>
        </authorList>
    </citation>
    <scope>NUCLEOTIDE SEQUENCE</scope>
    <source>
        <strain evidence="2">CBHHK002</strain>
    </source>
</reference>
<feature type="compositionally biased region" description="Polar residues" evidence="1">
    <location>
        <begin position="302"/>
        <end position="318"/>
    </location>
</feature>
<accession>A0AAD7EQX4</accession>
<dbReference type="PANTHER" id="PTHR33096">
    <property type="entry name" value="CXC2 DOMAIN-CONTAINING PROTEIN"/>
    <property type="match status" value="1"/>
</dbReference>
<keyword evidence="3" id="KW-1185">Reference proteome</keyword>
<dbReference type="InterPro" id="IPR040521">
    <property type="entry name" value="KDZ"/>
</dbReference>
<proteinExistence type="predicted"/>
<evidence type="ECO:0000256" key="1">
    <source>
        <dbReference type="SAM" id="MobiDB-lite"/>
    </source>
</evidence>
<organism evidence="2 3">
    <name type="scientific">Mycena albidolilacea</name>
    <dbReference type="NCBI Taxonomy" id="1033008"/>
    <lineage>
        <taxon>Eukaryota</taxon>
        <taxon>Fungi</taxon>
        <taxon>Dikarya</taxon>
        <taxon>Basidiomycota</taxon>
        <taxon>Agaricomycotina</taxon>
        <taxon>Agaricomycetes</taxon>
        <taxon>Agaricomycetidae</taxon>
        <taxon>Agaricales</taxon>
        <taxon>Marasmiineae</taxon>
        <taxon>Mycenaceae</taxon>
        <taxon>Mycena</taxon>
    </lineage>
</organism>
<feature type="region of interest" description="Disordered" evidence="1">
    <location>
        <begin position="275"/>
        <end position="376"/>
    </location>
</feature>
<dbReference type="EMBL" id="JARIHO010000021">
    <property type="protein sequence ID" value="KAJ7346096.1"/>
    <property type="molecule type" value="Genomic_DNA"/>
</dbReference>
<evidence type="ECO:0008006" key="4">
    <source>
        <dbReference type="Google" id="ProtNLM"/>
    </source>
</evidence>
<dbReference type="PANTHER" id="PTHR33096:SF1">
    <property type="entry name" value="CXC1-LIKE CYSTEINE CLUSTER ASSOCIATED WITH KDZ TRANSPOSASES DOMAIN-CONTAINING PROTEIN"/>
    <property type="match status" value="1"/>
</dbReference>
<name>A0AAD7EQX4_9AGAR</name>
<feature type="compositionally biased region" description="Pro residues" evidence="1">
    <location>
        <begin position="328"/>
        <end position="337"/>
    </location>
</feature>